<dbReference type="Proteomes" id="UP000504638">
    <property type="component" value="Unplaced"/>
</dbReference>
<comment type="similarity">
    <text evidence="2">Belongs to the PA-phosphatase related phosphoesterase family.</text>
</comment>
<accession>A0A6G1FQR2</accession>
<evidence type="ECO:0000313" key="11">
    <source>
        <dbReference type="RefSeq" id="XP_033529662.1"/>
    </source>
</evidence>
<proteinExistence type="inferred from homology"/>
<evidence type="ECO:0000256" key="4">
    <source>
        <dbReference type="ARBA" id="ARBA00022989"/>
    </source>
</evidence>
<dbReference type="GO" id="GO:0046839">
    <property type="term" value="P:phospholipid dephosphorylation"/>
    <property type="evidence" value="ECO:0007669"/>
    <property type="project" value="TreeGrafter"/>
</dbReference>
<keyword evidence="5 7" id="KW-0472">Membrane</keyword>
<evidence type="ECO:0000256" key="2">
    <source>
        <dbReference type="ARBA" id="ARBA00008816"/>
    </source>
</evidence>
<organism evidence="9">
    <name type="scientific">Eremomyces bilateralis CBS 781.70</name>
    <dbReference type="NCBI Taxonomy" id="1392243"/>
    <lineage>
        <taxon>Eukaryota</taxon>
        <taxon>Fungi</taxon>
        <taxon>Dikarya</taxon>
        <taxon>Ascomycota</taxon>
        <taxon>Pezizomycotina</taxon>
        <taxon>Dothideomycetes</taxon>
        <taxon>Dothideomycetes incertae sedis</taxon>
        <taxon>Eremomycetales</taxon>
        <taxon>Eremomycetaceae</taxon>
        <taxon>Eremomyces</taxon>
    </lineage>
</organism>
<dbReference type="Pfam" id="PF01569">
    <property type="entry name" value="PAP2"/>
    <property type="match status" value="1"/>
</dbReference>
<evidence type="ECO:0000313" key="10">
    <source>
        <dbReference type="Proteomes" id="UP000504638"/>
    </source>
</evidence>
<feature type="transmembrane region" description="Helical" evidence="7">
    <location>
        <begin position="83"/>
        <end position="102"/>
    </location>
</feature>
<dbReference type="SMART" id="SM00014">
    <property type="entry name" value="acidPPc"/>
    <property type="match status" value="1"/>
</dbReference>
<feature type="transmembrane region" description="Helical" evidence="7">
    <location>
        <begin position="241"/>
        <end position="259"/>
    </location>
</feature>
<evidence type="ECO:0000256" key="7">
    <source>
        <dbReference type="SAM" id="Phobius"/>
    </source>
</evidence>
<evidence type="ECO:0000259" key="8">
    <source>
        <dbReference type="SMART" id="SM00014"/>
    </source>
</evidence>
<sequence>MPGSPPRHSRRSPGPTVAKGWLGSVHRFWLRYYASDYLGLVILLTIYILVVFLVEPFHRLFSLEDVAIQFPHATKERVPVPWLFVYAGAVPLLLIIAILLAFDRNKHKAHVTLLGFFISLIMTSLVTDTIKNAVGRPRPDLISRCVPGKNSAELSKLVSFRVCTQTNSHILHDGFRSFPSGHSSFSFAGLGYLTLFICGQLHVFRPLAPASSLSAMLAACAPLLGAALIAISRCEDYRHDVWDVCFGSVLGFAIAWLQYRRYYPSLRHSRCDVPFPGRCTQWEMAKLKNDEESAVEARRFELGEESDSDEHDHTTSMLNARVA</sequence>
<name>A0A6G1FQR2_9PEZI</name>
<dbReference type="RefSeq" id="XP_033529662.1">
    <property type="nucleotide sequence ID" value="XM_033674773.1"/>
</dbReference>
<dbReference type="InterPro" id="IPR036938">
    <property type="entry name" value="PAP2/HPO_sf"/>
</dbReference>
<dbReference type="GO" id="GO:0008195">
    <property type="term" value="F:phosphatidate phosphatase activity"/>
    <property type="evidence" value="ECO:0007669"/>
    <property type="project" value="TreeGrafter"/>
</dbReference>
<feature type="transmembrane region" description="Helical" evidence="7">
    <location>
        <begin position="109"/>
        <end position="127"/>
    </location>
</feature>
<gene>
    <name evidence="9 11" type="ORF">P152DRAFT_258802</name>
</gene>
<dbReference type="Gene3D" id="1.20.144.10">
    <property type="entry name" value="Phosphatidic acid phosphatase type 2/haloperoxidase"/>
    <property type="match status" value="1"/>
</dbReference>
<feature type="domain" description="Phosphatidic acid phosphatase type 2/haloperoxidase" evidence="8">
    <location>
        <begin position="114"/>
        <end position="259"/>
    </location>
</feature>
<dbReference type="SUPFAM" id="SSF48317">
    <property type="entry name" value="Acid phosphatase/Vanadium-dependent haloperoxidase"/>
    <property type="match status" value="1"/>
</dbReference>
<dbReference type="PANTHER" id="PTHR10165:SF35">
    <property type="entry name" value="RE23632P"/>
    <property type="match status" value="1"/>
</dbReference>
<feature type="transmembrane region" description="Helical" evidence="7">
    <location>
        <begin position="211"/>
        <end position="229"/>
    </location>
</feature>
<reference evidence="11" key="3">
    <citation type="submission" date="2025-04" db="UniProtKB">
        <authorList>
            <consortium name="RefSeq"/>
        </authorList>
    </citation>
    <scope>IDENTIFICATION</scope>
    <source>
        <strain evidence="11">CBS 781.70</strain>
    </source>
</reference>
<evidence type="ECO:0000256" key="1">
    <source>
        <dbReference type="ARBA" id="ARBA00004141"/>
    </source>
</evidence>
<keyword evidence="9" id="KW-0560">Oxidoreductase</keyword>
<dbReference type="FunFam" id="1.20.144.10:FF:000017">
    <property type="entry name" value="Diacylglycerol pyrophosphate phosphatase 1"/>
    <property type="match status" value="1"/>
</dbReference>
<dbReference type="InterPro" id="IPR043216">
    <property type="entry name" value="PAP-like"/>
</dbReference>
<evidence type="ECO:0000256" key="5">
    <source>
        <dbReference type="ARBA" id="ARBA00023136"/>
    </source>
</evidence>
<dbReference type="GO" id="GO:0006644">
    <property type="term" value="P:phospholipid metabolic process"/>
    <property type="evidence" value="ECO:0007669"/>
    <property type="project" value="InterPro"/>
</dbReference>
<feature type="transmembrane region" description="Helical" evidence="7">
    <location>
        <begin position="37"/>
        <end position="54"/>
    </location>
</feature>
<dbReference type="GO" id="GO:0016020">
    <property type="term" value="C:membrane"/>
    <property type="evidence" value="ECO:0007669"/>
    <property type="project" value="UniProtKB-SubCell"/>
</dbReference>
<protein>
    <submittedName>
        <fullName evidence="9 11">Acid phosphatase/Vanadium-dependent haloperoxidase</fullName>
    </submittedName>
</protein>
<reference evidence="9 11" key="1">
    <citation type="submission" date="2020-01" db="EMBL/GenBank/DDBJ databases">
        <authorList>
            <consortium name="DOE Joint Genome Institute"/>
            <person name="Haridas S."/>
            <person name="Albert R."/>
            <person name="Binder M."/>
            <person name="Bloem J."/>
            <person name="Labutti K."/>
            <person name="Salamov A."/>
            <person name="Andreopoulos B."/>
            <person name="Baker S.E."/>
            <person name="Barry K."/>
            <person name="Bills G."/>
            <person name="Bluhm B.H."/>
            <person name="Cannon C."/>
            <person name="Castanera R."/>
            <person name="Culley D.E."/>
            <person name="Daum C."/>
            <person name="Ezra D."/>
            <person name="Gonzalez J.B."/>
            <person name="Henrissat B."/>
            <person name="Kuo A."/>
            <person name="Liang C."/>
            <person name="Lipzen A."/>
            <person name="Lutzoni F."/>
            <person name="Magnuson J."/>
            <person name="Mondo S."/>
            <person name="Nolan M."/>
            <person name="Ohm R."/>
            <person name="Pangilinan J."/>
            <person name="Park H.-J."/>
            <person name="Ramirez L."/>
            <person name="Alfaro M."/>
            <person name="Sun H."/>
            <person name="Tritt A."/>
            <person name="Yoshinaga Y."/>
            <person name="Zwiers L.-H."/>
            <person name="Turgeon B.G."/>
            <person name="Goodwin S.B."/>
            <person name="Spatafora J.W."/>
            <person name="Crous P.W."/>
            <person name="Grigoriev I.V."/>
        </authorList>
    </citation>
    <scope>NUCLEOTIDE SEQUENCE</scope>
    <source>
        <strain evidence="9 11">CBS 781.70</strain>
    </source>
</reference>
<dbReference type="CDD" id="cd03390">
    <property type="entry name" value="PAP2_containing_1_like"/>
    <property type="match status" value="1"/>
</dbReference>
<keyword evidence="9" id="KW-0575">Peroxidase</keyword>
<keyword evidence="3 7" id="KW-0812">Transmembrane</keyword>
<dbReference type="GeneID" id="54415343"/>
<dbReference type="PANTHER" id="PTHR10165">
    <property type="entry name" value="LIPID PHOSPHATE PHOSPHATASE"/>
    <property type="match status" value="1"/>
</dbReference>
<dbReference type="GO" id="GO:0004601">
    <property type="term" value="F:peroxidase activity"/>
    <property type="evidence" value="ECO:0007669"/>
    <property type="project" value="UniProtKB-KW"/>
</dbReference>
<evidence type="ECO:0000256" key="6">
    <source>
        <dbReference type="SAM" id="MobiDB-lite"/>
    </source>
</evidence>
<dbReference type="EMBL" id="ML975193">
    <property type="protein sequence ID" value="KAF1808031.1"/>
    <property type="molecule type" value="Genomic_DNA"/>
</dbReference>
<dbReference type="InterPro" id="IPR000326">
    <property type="entry name" value="PAP2/HPO"/>
</dbReference>
<evidence type="ECO:0000313" key="9">
    <source>
        <dbReference type="EMBL" id="KAF1808031.1"/>
    </source>
</evidence>
<keyword evidence="10" id="KW-1185">Reference proteome</keyword>
<comment type="subcellular location">
    <subcellularLocation>
        <location evidence="1">Membrane</location>
        <topology evidence="1">Multi-pass membrane protein</topology>
    </subcellularLocation>
</comment>
<dbReference type="AlphaFoldDB" id="A0A6G1FQR2"/>
<feature type="region of interest" description="Disordered" evidence="6">
    <location>
        <begin position="301"/>
        <end position="323"/>
    </location>
</feature>
<dbReference type="OrthoDB" id="10030083at2759"/>
<evidence type="ECO:0000256" key="3">
    <source>
        <dbReference type="ARBA" id="ARBA00022692"/>
    </source>
</evidence>
<feature type="transmembrane region" description="Helical" evidence="7">
    <location>
        <begin position="185"/>
        <end position="204"/>
    </location>
</feature>
<reference evidence="11" key="2">
    <citation type="submission" date="2020-04" db="EMBL/GenBank/DDBJ databases">
        <authorList>
            <consortium name="NCBI Genome Project"/>
        </authorList>
    </citation>
    <scope>NUCLEOTIDE SEQUENCE</scope>
    <source>
        <strain evidence="11">CBS 781.70</strain>
    </source>
</reference>
<keyword evidence="4 7" id="KW-1133">Transmembrane helix</keyword>